<keyword evidence="3" id="KW-1185">Reference proteome</keyword>
<proteinExistence type="predicted"/>
<dbReference type="Proteomes" id="UP000478505">
    <property type="component" value="Unassembled WGS sequence"/>
</dbReference>
<evidence type="ECO:0000313" key="2">
    <source>
        <dbReference type="EMBL" id="NEV94649.1"/>
    </source>
</evidence>
<sequence>MIKKLIKYPTAYLMSIVVIYSVYDYFEHIGRSDSTFEEHPWYWLLFSISAVLSLIVIVLLVKNIIQRIFKHKNLVIEVTAIGIWLALYISILGPIINKLFWPFDNLYFSFNFGPFFIILIGYFLIRIVINLIMKKNVLYSK</sequence>
<feature type="transmembrane region" description="Helical" evidence="1">
    <location>
        <begin position="5"/>
        <end position="23"/>
    </location>
</feature>
<keyword evidence="1" id="KW-0812">Transmembrane</keyword>
<name>A0A6B3R1Z8_9FLAO</name>
<accession>A0A6B3R1Z8</accession>
<feature type="transmembrane region" description="Helical" evidence="1">
    <location>
        <begin position="43"/>
        <end position="62"/>
    </location>
</feature>
<keyword evidence="1" id="KW-1133">Transmembrane helix</keyword>
<reference evidence="2 3" key="1">
    <citation type="submission" date="2020-02" db="EMBL/GenBank/DDBJ databases">
        <title>Flavobacteriaceae Psychroflexus bacterium YR1-1, complete genome.</title>
        <authorList>
            <person name="Li Y."/>
            <person name="Wu S."/>
        </authorList>
    </citation>
    <scope>NUCLEOTIDE SEQUENCE [LARGE SCALE GENOMIC DNA]</scope>
    <source>
        <strain evidence="2 3">YR1-1</strain>
    </source>
</reference>
<comment type="caution">
    <text evidence="2">The sequence shown here is derived from an EMBL/GenBank/DDBJ whole genome shotgun (WGS) entry which is preliminary data.</text>
</comment>
<evidence type="ECO:0000313" key="3">
    <source>
        <dbReference type="Proteomes" id="UP000478505"/>
    </source>
</evidence>
<feature type="transmembrane region" description="Helical" evidence="1">
    <location>
        <begin position="74"/>
        <end position="96"/>
    </location>
</feature>
<keyword evidence="1" id="KW-0472">Membrane</keyword>
<feature type="transmembrane region" description="Helical" evidence="1">
    <location>
        <begin position="108"/>
        <end position="133"/>
    </location>
</feature>
<protein>
    <submittedName>
        <fullName evidence="2">Uncharacterized protein</fullName>
    </submittedName>
</protein>
<gene>
    <name evidence="2" type="ORF">G3567_10885</name>
</gene>
<dbReference type="EMBL" id="JAAIKD010000005">
    <property type="protein sequence ID" value="NEV94649.1"/>
    <property type="molecule type" value="Genomic_DNA"/>
</dbReference>
<organism evidence="2 3">
    <name type="scientific">Psychroflexus aurantiacus</name>
    <dbReference type="NCBI Taxonomy" id="2709310"/>
    <lineage>
        <taxon>Bacteria</taxon>
        <taxon>Pseudomonadati</taxon>
        <taxon>Bacteroidota</taxon>
        <taxon>Flavobacteriia</taxon>
        <taxon>Flavobacteriales</taxon>
        <taxon>Flavobacteriaceae</taxon>
        <taxon>Psychroflexus</taxon>
    </lineage>
</organism>
<dbReference type="AlphaFoldDB" id="A0A6B3R1Z8"/>
<evidence type="ECO:0000256" key="1">
    <source>
        <dbReference type="SAM" id="Phobius"/>
    </source>
</evidence>